<dbReference type="Ensembl" id="ENSVURT00010001707.1">
    <property type="protein sequence ID" value="ENSVURP00010001496.1"/>
    <property type="gene ID" value="ENSVURG00010001274.1"/>
</dbReference>
<organism evidence="3 4">
    <name type="scientific">Vombatus ursinus</name>
    <name type="common">Common wombat</name>
    <dbReference type="NCBI Taxonomy" id="29139"/>
    <lineage>
        <taxon>Eukaryota</taxon>
        <taxon>Metazoa</taxon>
        <taxon>Chordata</taxon>
        <taxon>Craniata</taxon>
        <taxon>Vertebrata</taxon>
        <taxon>Euteleostomi</taxon>
        <taxon>Mammalia</taxon>
        <taxon>Metatheria</taxon>
        <taxon>Diprotodontia</taxon>
        <taxon>Vombatidae</taxon>
        <taxon>Vombatus</taxon>
    </lineage>
</organism>
<dbReference type="Gene3D" id="6.10.140.140">
    <property type="match status" value="1"/>
</dbReference>
<reference evidence="3" key="2">
    <citation type="submission" date="2025-08" db="UniProtKB">
        <authorList>
            <consortium name="Ensembl"/>
        </authorList>
    </citation>
    <scope>IDENTIFICATION</scope>
</reference>
<evidence type="ECO:0000313" key="4">
    <source>
        <dbReference type="Proteomes" id="UP000314987"/>
    </source>
</evidence>
<feature type="region of interest" description="Disordered" evidence="1">
    <location>
        <begin position="150"/>
        <end position="175"/>
    </location>
</feature>
<evidence type="ECO:0000256" key="1">
    <source>
        <dbReference type="SAM" id="MobiDB-lite"/>
    </source>
</evidence>
<dbReference type="SMART" id="SM00349">
    <property type="entry name" value="KRAB"/>
    <property type="match status" value="1"/>
</dbReference>
<sequence length="281" mass="32019">MFEDVAVYFQKEEWASLDPAQKVLYRDVMLENYRNIESLAYLFPKPLVISKLEQVSGNLQEARDIGQRFVCAGGEVKFEKEKVTTIKQEISEKSPAASLGNVQSNVSDQPEVRASYKQKAGWERQLGNPTLGRVKVEEGDSEYMVVKETKTTTEESDENLGEHVSSNPSIYQSVPKQEEVYKYDEQLEQNEERVDKCDEDGRASSLLPGLSQNQITEQNFLSENEQTQEYNNCGGHGLGRIFHPLIHQMIHTDKNLCEHNECGEMASHMSVFNPHINIRAR</sequence>
<dbReference type="SUPFAM" id="SSF109640">
    <property type="entry name" value="KRAB domain (Kruppel-associated box)"/>
    <property type="match status" value="1"/>
</dbReference>
<dbReference type="PANTHER" id="PTHR23232">
    <property type="entry name" value="KRAB DOMAIN C2H2 ZINC FINGER"/>
    <property type="match status" value="1"/>
</dbReference>
<feature type="domain" description="KRAB" evidence="2">
    <location>
        <begin position="1"/>
        <end position="71"/>
    </location>
</feature>
<dbReference type="Proteomes" id="UP000314987">
    <property type="component" value="Unassembled WGS sequence"/>
</dbReference>
<protein>
    <recommendedName>
        <fullName evidence="2">KRAB domain-containing protein</fullName>
    </recommendedName>
</protein>
<dbReference type="GO" id="GO:0006355">
    <property type="term" value="P:regulation of DNA-templated transcription"/>
    <property type="evidence" value="ECO:0007669"/>
    <property type="project" value="InterPro"/>
</dbReference>
<proteinExistence type="predicted"/>
<evidence type="ECO:0000313" key="3">
    <source>
        <dbReference type="Ensembl" id="ENSVURP00010001496.1"/>
    </source>
</evidence>
<dbReference type="InterPro" id="IPR036051">
    <property type="entry name" value="KRAB_dom_sf"/>
</dbReference>
<dbReference type="Pfam" id="PF01352">
    <property type="entry name" value="KRAB"/>
    <property type="match status" value="1"/>
</dbReference>
<dbReference type="AlphaFoldDB" id="A0A4X2JU91"/>
<evidence type="ECO:0000259" key="2">
    <source>
        <dbReference type="PROSITE" id="PS50805"/>
    </source>
</evidence>
<feature type="compositionally biased region" description="Polar residues" evidence="1">
    <location>
        <begin position="164"/>
        <end position="175"/>
    </location>
</feature>
<keyword evidence="4" id="KW-1185">Reference proteome</keyword>
<dbReference type="STRING" id="29139.ENSVURP00010001496"/>
<reference evidence="3" key="3">
    <citation type="submission" date="2025-09" db="UniProtKB">
        <authorList>
            <consortium name="Ensembl"/>
        </authorList>
    </citation>
    <scope>IDENTIFICATION</scope>
</reference>
<dbReference type="InterPro" id="IPR050169">
    <property type="entry name" value="Krueppel_C2H2_ZnF"/>
</dbReference>
<accession>A0A4X2JU91</accession>
<dbReference type="PROSITE" id="PS50805">
    <property type="entry name" value="KRAB"/>
    <property type="match status" value="1"/>
</dbReference>
<dbReference type="GeneTree" id="ENSGT00940000154488"/>
<reference evidence="4" key="1">
    <citation type="submission" date="2018-12" db="EMBL/GenBank/DDBJ databases">
        <authorList>
            <person name="Yazar S."/>
        </authorList>
    </citation>
    <scope>NUCLEOTIDE SEQUENCE [LARGE SCALE GENOMIC DNA]</scope>
</reference>
<dbReference type="CDD" id="cd07765">
    <property type="entry name" value="KRAB_A-box"/>
    <property type="match status" value="1"/>
</dbReference>
<dbReference type="PANTHER" id="PTHR23232:SF142">
    <property type="entry name" value="GASTRULA ZINC FINGER PROTEIN XLCGF57.1-LIKE-RELATED"/>
    <property type="match status" value="1"/>
</dbReference>
<dbReference type="InterPro" id="IPR001909">
    <property type="entry name" value="KRAB"/>
</dbReference>
<name>A0A4X2JU91_VOMUR</name>